<feature type="transmembrane region" description="Helical" evidence="6">
    <location>
        <begin position="95"/>
        <end position="119"/>
    </location>
</feature>
<feature type="transmembrane region" description="Helical" evidence="6">
    <location>
        <begin position="290"/>
        <end position="310"/>
    </location>
</feature>
<sequence length="535" mass="58593">MKQQYSSKQLVKGATILTVAALITKILSALYRVPFQNLVGDIGFYIYQQVYPFFGIVIALSTYGFPVIISKLVAEKVEENNYLGAKRVIQSSFQFLSAVGIGWFLLLFFGASFIASIMGDPNLQPLIQVISLSFLLVAPLSVLRGYYQGKNDMLPTAVSQVTEQIVRVVTILVTTTFFVMNGASLYLTGSGALLGSVIGGLAGVFLLICFIQLRRESLFFGLFTIKINNEVKTIWGQLIKNGTAICISGMLLVLLQFVDAFNVYSLLMESGMGEEEAKKWKGIYDRGQPFVQLGTVVATSISLAIVPLVTSTYKKRDTPLVREYSQLALKVSIIVGFAASLGLINIIVPTNIMLFQNAAGSDALAVFSGSIFFSCLILTFSGILQGIGNIYYPAFAVLFGIGFKYVLNIVFIPQLGIMGASIATILSLLIITILMIVKVRRLFSIHLIEIHFYKTLVLSGIGMTVLLKAYLLIHDKMMHSSWNGREVSAFFSISGVLLGGIVFITIFLRGSVLSKNELSLLPLGSKWVKIAERIK</sequence>
<evidence type="ECO:0000256" key="5">
    <source>
        <dbReference type="ARBA" id="ARBA00023136"/>
    </source>
</evidence>
<evidence type="ECO:0000256" key="4">
    <source>
        <dbReference type="ARBA" id="ARBA00022989"/>
    </source>
</evidence>
<feature type="transmembrane region" description="Helical" evidence="6">
    <location>
        <begin position="234"/>
        <end position="258"/>
    </location>
</feature>
<feature type="transmembrane region" description="Helical" evidence="6">
    <location>
        <begin position="51"/>
        <end position="74"/>
    </location>
</feature>
<evidence type="ECO:0000313" key="8">
    <source>
        <dbReference type="Proteomes" id="UP001597506"/>
    </source>
</evidence>
<organism evidence="7 8">
    <name type="scientific">Bacillus seohaeanensis</name>
    <dbReference type="NCBI Taxonomy" id="284580"/>
    <lineage>
        <taxon>Bacteria</taxon>
        <taxon>Bacillati</taxon>
        <taxon>Bacillota</taxon>
        <taxon>Bacilli</taxon>
        <taxon>Bacillales</taxon>
        <taxon>Bacillaceae</taxon>
        <taxon>Bacillus</taxon>
    </lineage>
</organism>
<evidence type="ECO:0000256" key="3">
    <source>
        <dbReference type="ARBA" id="ARBA00022692"/>
    </source>
</evidence>
<dbReference type="Proteomes" id="UP001597506">
    <property type="component" value="Unassembled WGS sequence"/>
</dbReference>
<gene>
    <name evidence="7" type="ORF">ACFSUL_11345</name>
</gene>
<dbReference type="PIRSF" id="PIRSF038958">
    <property type="entry name" value="PG_synth_SpoVB"/>
    <property type="match status" value="1"/>
</dbReference>
<accession>A0ABW5RTL5</accession>
<dbReference type="CDD" id="cd13124">
    <property type="entry name" value="MATE_SpoVB_like"/>
    <property type="match status" value="1"/>
</dbReference>
<feature type="transmembrane region" description="Helical" evidence="6">
    <location>
        <begin position="364"/>
        <end position="384"/>
    </location>
</feature>
<dbReference type="InterPro" id="IPR050833">
    <property type="entry name" value="Poly_Biosynth_Transport"/>
</dbReference>
<feature type="transmembrane region" description="Helical" evidence="6">
    <location>
        <begin position="391"/>
        <end position="411"/>
    </location>
</feature>
<proteinExistence type="predicted"/>
<feature type="transmembrane region" description="Helical" evidence="6">
    <location>
        <begin position="331"/>
        <end position="352"/>
    </location>
</feature>
<feature type="transmembrane region" description="Helical" evidence="6">
    <location>
        <begin position="12"/>
        <end position="31"/>
    </location>
</feature>
<dbReference type="InterPro" id="IPR002797">
    <property type="entry name" value="Polysacc_synth"/>
</dbReference>
<feature type="transmembrane region" description="Helical" evidence="6">
    <location>
        <begin position="193"/>
        <end position="213"/>
    </location>
</feature>
<dbReference type="PANTHER" id="PTHR30250:SF29">
    <property type="entry name" value="POLYSACCHARIDE BIOSYNTHESIS PROTEIN C-TERMINAL DOMAIN-CONTAINING PROTEIN"/>
    <property type="match status" value="1"/>
</dbReference>
<keyword evidence="2" id="KW-1003">Cell membrane</keyword>
<evidence type="ECO:0000313" key="7">
    <source>
        <dbReference type="EMBL" id="MFD2681339.1"/>
    </source>
</evidence>
<evidence type="ECO:0000256" key="6">
    <source>
        <dbReference type="SAM" id="Phobius"/>
    </source>
</evidence>
<feature type="transmembrane region" description="Helical" evidence="6">
    <location>
        <begin position="125"/>
        <end position="147"/>
    </location>
</feature>
<evidence type="ECO:0000256" key="1">
    <source>
        <dbReference type="ARBA" id="ARBA00004651"/>
    </source>
</evidence>
<keyword evidence="8" id="KW-1185">Reference proteome</keyword>
<dbReference type="RefSeq" id="WP_377935472.1">
    <property type="nucleotide sequence ID" value="NZ_JBHUMF010000029.1"/>
</dbReference>
<dbReference type="PANTHER" id="PTHR30250">
    <property type="entry name" value="PST FAMILY PREDICTED COLANIC ACID TRANSPORTER"/>
    <property type="match status" value="1"/>
</dbReference>
<feature type="transmembrane region" description="Helical" evidence="6">
    <location>
        <begin position="417"/>
        <end position="439"/>
    </location>
</feature>
<dbReference type="Pfam" id="PF01943">
    <property type="entry name" value="Polysacc_synt"/>
    <property type="match status" value="1"/>
</dbReference>
<dbReference type="InterPro" id="IPR024923">
    <property type="entry name" value="PG_synth_SpoVB"/>
</dbReference>
<keyword evidence="5 6" id="KW-0472">Membrane</keyword>
<feature type="transmembrane region" description="Helical" evidence="6">
    <location>
        <begin position="168"/>
        <end position="187"/>
    </location>
</feature>
<reference evidence="8" key="1">
    <citation type="journal article" date="2019" name="Int. J. Syst. Evol. Microbiol.">
        <title>The Global Catalogue of Microorganisms (GCM) 10K type strain sequencing project: providing services to taxonomists for standard genome sequencing and annotation.</title>
        <authorList>
            <consortium name="The Broad Institute Genomics Platform"/>
            <consortium name="The Broad Institute Genome Sequencing Center for Infectious Disease"/>
            <person name="Wu L."/>
            <person name="Ma J."/>
        </authorList>
    </citation>
    <scope>NUCLEOTIDE SEQUENCE [LARGE SCALE GENOMIC DNA]</scope>
    <source>
        <strain evidence="8">KCTC 3913</strain>
    </source>
</reference>
<feature type="transmembrane region" description="Helical" evidence="6">
    <location>
        <begin position="451"/>
        <end position="473"/>
    </location>
</feature>
<name>A0ABW5RTL5_9BACI</name>
<feature type="transmembrane region" description="Helical" evidence="6">
    <location>
        <begin position="488"/>
        <end position="508"/>
    </location>
</feature>
<comment type="caution">
    <text evidence="7">The sequence shown here is derived from an EMBL/GenBank/DDBJ whole genome shotgun (WGS) entry which is preliminary data.</text>
</comment>
<comment type="subcellular location">
    <subcellularLocation>
        <location evidence="1">Cell membrane</location>
        <topology evidence="1">Multi-pass membrane protein</topology>
    </subcellularLocation>
</comment>
<dbReference type="EMBL" id="JBHUMF010000029">
    <property type="protein sequence ID" value="MFD2681339.1"/>
    <property type="molecule type" value="Genomic_DNA"/>
</dbReference>
<protein>
    <submittedName>
        <fullName evidence="7">Oligosaccharide flippase family protein</fullName>
    </submittedName>
</protein>
<keyword evidence="3 6" id="KW-0812">Transmembrane</keyword>
<keyword evidence="4 6" id="KW-1133">Transmembrane helix</keyword>
<evidence type="ECO:0000256" key="2">
    <source>
        <dbReference type="ARBA" id="ARBA00022475"/>
    </source>
</evidence>